<dbReference type="InterPro" id="IPR029058">
    <property type="entry name" value="AB_hydrolase_fold"/>
</dbReference>
<dbReference type="STRING" id="1009370.ALO_21002"/>
<evidence type="ECO:0000313" key="4">
    <source>
        <dbReference type="Proteomes" id="UP000003240"/>
    </source>
</evidence>
<dbReference type="Pfam" id="PF12146">
    <property type="entry name" value="Hydrolase_4"/>
    <property type="match status" value="1"/>
</dbReference>
<dbReference type="OrthoDB" id="9780269at2"/>
<keyword evidence="4" id="KW-1185">Reference proteome</keyword>
<evidence type="ECO:0000313" key="3">
    <source>
        <dbReference type="EMBL" id="EGO61880.1"/>
    </source>
</evidence>
<dbReference type="GO" id="GO:0052689">
    <property type="term" value="F:carboxylic ester hydrolase activity"/>
    <property type="evidence" value="ECO:0007669"/>
    <property type="project" value="UniProtKB-ARBA"/>
</dbReference>
<gene>
    <name evidence="3" type="ORF">ALO_21002</name>
</gene>
<dbReference type="Proteomes" id="UP000003240">
    <property type="component" value="Unassembled WGS sequence"/>
</dbReference>
<dbReference type="Gene3D" id="3.40.50.1820">
    <property type="entry name" value="alpha/beta hydrolase"/>
    <property type="match status" value="1"/>
</dbReference>
<proteinExistence type="predicted"/>
<dbReference type="AlphaFoldDB" id="F7NQ03"/>
<dbReference type="eggNOG" id="COG1073">
    <property type="taxonomic scope" value="Bacteria"/>
</dbReference>
<organism evidence="3 4">
    <name type="scientific">Acetonema longum DSM 6540</name>
    <dbReference type="NCBI Taxonomy" id="1009370"/>
    <lineage>
        <taxon>Bacteria</taxon>
        <taxon>Bacillati</taxon>
        <taxon>Bacillota</taxon>
        <taxon>Negativicutes</taxon>
        <taxon>Acetonemataceae</taxon>
        <taxon>Acetonema</taxon>
    </lineage>
</organism>
<dbReference type="PANTHER" id="PTHR22946:SF9">
    <property type="entry name" value="POLYKETIDE TRANSFERASE AF380"/>
    <property type="match status" value="1"/>
</dbReference>
<accession>F7NQ03</accession>
<evidence type="ECO:0000256" key="1">
    <source>
        <dbReference type="ARBA" id="ARBA00022801"/>
    </source>
</evidence>
<dbReference type="SUPFAM" id="SSF53474">
    <property type="entry name" value="alpha/beta-Hydrolases"/>
    <property type="match status" value="1"/>
</dbReference>
<protein>
    <submittedName>
        <fullName evidence="3">Alpha/beta fold family hydrolase</fullName>
    </submittedName>
</protein>
<dbReference type="InterPro" id="IPR022742">
    <property type="entry name" value="Hydrolase_4"/>
</dbReference>
<name>F7NQ03_9FIRM</name>
<feature type="domain" description="Serine aminopeptidase S33" evidence="2">
    <location>
        <begin position="30"/>
        <end position="130"/>
    </location>
</feature>
<keyword evidence="1 3" id="KW-0378">Hydrolase</keyword>
<comment type="caution">
    <text evidence="3">The sequence shown here is derived from an EMBL/GenBank/DDBJ whole genome shotgun (WGS) entry which is preliminary data.</text>
</comment>
<dbReference type="InterPro" id="IPR050261">
    <property type="entry name" value="FrsA_esterase"/>
</dbReference>
<reference evidence="3 4" key="1">
    <citation type="journal article" date="2011" name="EMBO J.">
        <title>Structural diversity of bacterial flagellar motors.</title>
        <authorList>
            <person name="Chen S."/>
            <person name="Beeby M."/>
            <person name="Murphy G.E."/>
            <person name="Leadbetter J.R."/>
            <person name="Hendrixson D.R."/>
            <person name="Briegel A."/>
            <person name="Li Z."/>
            <person name="Shi J."/>
            <person name="Tocheva E.I."/>
            <person name="Muller A."/>
            <person name="Dobro M.J."/>
            <person name="Jensen G.J."/>
        </authorList>
    </citation>
    <scope>NUCLEOTIDE SEQUENCE [LARGE SCALE GENOMIC DNA]</scope>
    <source>
        <strain evidence="3 4">DSM 6540</strain>
    </source>
</reference>
<dbReference type="EMBL" id="AFGF01000270">
    <property type="protein sequence ID" value="EGO61880.1"/>
    <property type="molecule type" value="Genomic_DNA"/>
</dbReference>
<dbReference type="PANTHER" id="PTHR22946">
    <property type="entry name" value="DIENELACTONE HYDROLASE DOMAIN-CONTAINING PROTEIN-RELATED"/>
    <property type="match status" value="1"/>
</dbReference>
<dbReference type="RefSeq" id="WP_004099788.1">
    <property type="nucleotide sequence ID" value="NZ_AFGF01000270.1"/>
</dbReference>
<evidence type="ECO:0000259" key="2">
    <source>
        <dbReference type="Pfam" id="PF12146"/>
    </source>
</evidence>
<sequence>MQQQHEWIFSRNKRLSAMIHADSFTVQKTPVVICCHGFTGDKIGANQLMKNIAKALVVAGFIAVRFDFAGSGESEGEFAQDTTVKGWREDLKNVIAWVNKVPEFEGLPIYLLGRSLGGLVVLSHTQDSIAERLALAPVVHPVANFQTEILGPGLWRQSLSGRPIANFLGKGFSIASNFVQDLAENRYEPQQHSSPLLIVHGNQDAIVPLSGSEELFREYQGEKEFKVIEADHVFTGKHEELTSLLTGWLATKIG</sequence>